<comment type="caution">
    <text evidence="1">The sequence shown here is derived from an EMBL/GenBank/DDBJ whole genome shotgun (WGS) entry which is preliminary data.</text>
</comment>
<evidence type="ECO:0000313" key="1">
    <source>
        <dbReference type="EMBL" id="KAF0332877.1"/>
    </source>
</evidence>
<dbReference type="EMBL" id="WTPW01004758">
    <property type="protein sequence ID" value="KAF0332877.1"/>
    <property type="molecule type" value="Genomic_DNA"/>
</dbReference>
<accession>A0A8H3WUX0</accession>
<dbReference type="AlphaFoldDB" id="A0A8H3WUX0"/>
<sequence>MQDLSLDEKPYIKKYGIIESSEGCLPCSMLFPMHQITKIHGDNVFSPEVRHAVQKRRDYGETFNLAQKAVRSTVETGGESLCHLKKSLNE</sequence>
<proteinExistence type="predicted"/>
<organism evidence="1 2">
    <name type="scientific">Gigaspora margarita</name>
    <dbReference type="NCBI Taxonomy" id="4874"/>
    <lineage>
        <taxon>Eukaryota</taxon>
        <taxon>Fungi</taxon>
        <taxon>Fungi incertae sedis</taxon>
        <taxon>Mucoromycota</taxon>
        <taxon>Glomeromycotina</taxon>
        <taxon>Glomeromycetes</taxon>
        <taxon>Diversisporales</taxon>
        <taxon>Gigasporaceae</taxon>
        <taxon>Gigaspora</taxon>
    </lineage>
</organism>
<name>A0A8H3WUX0_GIGMA</name>
<reference evidence="1 2" key="1">
    <citation type="journal article" date="2019" name="Environ. Microbiol.">
        <title>At the nexus of three kingdoms: the genome of the mycorrhizal fungus Gigaspora margarita provides insights into plant, endobacterial and fungal interactions.</title>
        <authorList>
            <person name="Venice F."/>
            <person name="Ghignone S."/>
            <person name="Salvioli di Fossalunga A."/>
            <person name="Amselem J."/>
            <person name="Novero M."/>
            <person name="Xianan X."/>
            <person name="Sedzielewska Toro K."/>
            <person name="Morin E."/>
            <person name="Lipzen A."/>
            <person name="Grigoriev I.V."/>
            <person name="Henrissat B."/>
            <person name="Martin F.M."/>
            <person name="Bonfante P."/>
        </authorList>
    </citation>
    <scope>NUCLEOTIDE SEQUENCE [LARGE SCALE GENOMIC DNA]</scope>
    <source>
        <strain evidence="1 2">BEG34</strain>
    </source>
</reference>
<keyword evidence="2" id="KW-1185">Reference proteome</keyword>
<evidence type="ECO:0000313" key="2">
    <source>
        <dbReference type="Proteomes" id="UP000439903"/>
    </source>
</evidence>
<dbReference type="OrthoDB" id="2396460at2759"/>
<gene>
    <name evidence="1" type="ORF">F8M41_018965</name>
</gene>
<dbReference type="Proteomes" id="UP000439903">
    <property type="component" value="Unassembled WGS sequence"/>
</dbReference>
<protein>
    <submittedName>
        <fullName evidence="1">Uncharacterized protein</fullName>
    </submittedName>
</protein>